<dbReference type="GO" id="GO:0000150">
    <property type="term" value="F:DNA strand exchange activity"/>
    <property type="evidence" value="ECO:0007669"/>
    <property type="project" value="InterPro"/>
</dbReference>
<dbReference type="AlphaFoldDB" id="X0Y543"/>
<sequence>MARKKLPALAYLRTSSATNVGTDRDSDKRQAEAIRSYAARSGFEIVETFYDAAVS</sequence>
<evidence type="ECO:0000313" key="2">
    <source>
        <dbReference type="EMBL" id="GAG51049.1"/>
    </source>
</evidence>
<accession>X0Y543</accession>
<proteinExistence type="predicted"/>
<feature type="non-terminal residue" evidence="2">
    <location>
        <position position="55"/>
    </location>
</feature>
<dbReference type="GO" id="GO:0003677">
    <property type="term" value="F:DNA binding"/>
    <property type="evidence" value="ECO:0007669"/>
    <property type="project" value="InterPro"/>
</dbReference>
<dbReference type="InterPro" id="IPR006119">
    <property type="entry name" value="Resolv_N"/>
</dbReference>
<gene>
    <name evidence="2" type="ORF">S01H1_84177</name>
</gene>
<evidence type="ECO:0000259" key="1">
    <source>
        <dbReference type="Pfam" id="PF00239"/>
    </source>
</evidence>
<dbReference type="Pfam" id="PF00239">
    <property type="entry name" value="Resolvase"/>
    <property type="match status" value="1"/>
</dbReference>
<name>X0Y543_9ZZZZ</name>
<dbReference type="Gene3D" id="3.40.50.1390">
    <property type="entry name" value="Resolvase, N-terminal catalytic domain"/>
    <property type="match status" value="1"/>
</dbReference>
<organism evidence="2">
    <name type="scientific">marine sediment metagenome</name>
    <dbReference type="NCBI Taxonomy" id="412755"/>
    <lineage>
        <taxon>unclassified sequences</taxon>
        <taxon>metagenomes</taxon>
        <taxon>ecological metagenomes</taxon>
    </lineage>
</organism>
<dbReference type="InterPro" id="IPR036162">
    <property type="entry name" value="Resolvase-like_N_sf"/>
</dbReference>
<protein>
    <recommendedName>
        <fullName evidence="1">Resolvase/invertase-type recombinase catalytic domain-containing protein</fullName>
    </recommendedName>
</protein>
<dbReference type="EMBL" id="BARS01057406">
    <property type="protein sequence ID" value="GAG51049.1"/>
    <property type="molecule type" value="Genomic_DNA"/>
</dbReference>
<comment type="caution">
    <text evidence="2">The sequence shown here is derived from an EMBL/GenBank/DDBJ whole genome shotgun (WGS) entry which is preliminary data.</text>
</comment>
<reference evidence="2" key="1">
    <citation type="journal article" date="2014" name="Front. Microbiol.">
        <title>High frequency of phylogenetically diverse reductive dehalogenase-homologous genes in deep subseafloor sedimentary metagenomes.</title>
        <authorList>
            <person name="Kawai M."/>
            <person name="Futagami T."/>
            <person name="Toyoda A."/>
            <person name="Takaki Y."/>
            <person name="Nishi S."/>
            <person name="Hori S."/>
            <person name="Arai W."/>
            <person name="Tsubouchi T."/>
            <person name="Morono Y."/>
            <person name="Uchiyama I."/>
            <person name="Ito T."/>
            <person name="Fujiyama A."/>
            <person name="Inagaki F."/>
            <person name="Takami H."/>
        </authorList>
    </citation>
    <scope>NUCLEOTIDE SEQUENCE</scope>
    <source>
        <strain evidence="2">Expedition CK06-06</strain>
    </source>
</reference>
<feature type="domain" description="Resolvase/invertase-type recombinase catalytic" evidence="1">
    <location>
        <begin position="8"/>
        <end position="55"/>
    </location>
</feature>